<reference evidence="1 2" key="1">
    <citation type="submission" date="2019-03" db="EMBL/GenBank/DDBJ databases">
        <authorList>
            <person name="Kim M.K.M."/>
        </authorList>
    </citation>
    <scope>NUCLEOTIDE SEQUENCE [LARGE SCALE GENOMIC DNA]</scope>
    <source>
        <strain evidence="1 2">17J68-15</strain>
    </source>
</reference>
<accession>A0A4R4E5B2</accession>
<organism evidence="1 2">
    <name type="scientific">Flaviaesturariibacter aridisoli</name>
    <dbReference type="NCBI Taxonomy" id="2545761"/>
    <lineage>
        <taxon>Bacteria</taxon>
        <taxon>Pseudomonadati</taxon>
        <taxon>Bacteroidota</taxon>
        <taxon>Chitinophagia</taxon>
        <taxon>Chitinophagales</taxon>
        <taxon>Chitinophagaceae</taxon>
        <taxon>Flaviaestuariibacter</taxon>
    </lineage>
</organism>
<dbReference type="OrthoDB" id="9853866at2"/>
<dbReference type="Proteomes" id="UP000295164">
    <property type="component" value="Unassembled WGS sequence"/>
</dbReference>
<protein>
    <submittedName>
        <fullName evidence="1">Uncharacterized protein</fullName>
    </submittedName>
</protein>
<dbReference type="AlphaFoldDB" id="A0A4R4E5B2"/>
<dbReference type="RefSeq" id="WP_131850796.1">
    <property type="nucleotide sequence ID" value="NZ_SKFH01000003.1"/>
</dbReference>
<keyword evidence="2" id="KW-1185">Reference proteome</keyword>
<evidence type="ECO:0000313" key="2">
    <source>
        <dbReference type="Proteomes" id="UP000295164"/>
    </source>
</evidence>
<dbReference type="EMBL" id="SKFH01000003">
    <property type="protein sequence ID" value="TCZ74197.1"/>
    <property type="molecule type" value="Genomic_DNA"/>
</dbReference>
<evidence type="ECO:0000313" key="1">
    <source>
        <dbReference type="EMBL" id="TCZ74197.1"/>
    </source>
</evidence>
<dbReference type="PROSITE" id="PS51257">
    <property type="entry name" value="PROKAR_LIPOPROTEIN"/>
    <property type="match status" value="1"/>
</dbReference>
<comment type="caution">
    <text evidence="1">The sequence shown here is derived from an EMBL/GenBank/DDBJ whole genome shotgun (WGS) entry which is preliminary data.</text>
</comment>
<sequence length="159" mass="17174">MKKLLGIGALFLTILASCDKPVVGDHFITRGVLLYFRDSATGAVLIGRSGQPFHPDSVTVVADASNAAANYPSHYAQDPDTAGKYGVHFGYITQTVPDGVNDLGPYAFDQTYYIRFKAADLDTVRFEKAAGADVRFSWNGRFVANLPPNVADTTVNVLK</sequence>
<proteinExistence type="predicted"/>
<name>A0A4R4E5B2_9BACT</name>
<gene>
    <name evidence="1" type="ORF">E0486_03740</name>
</gene>